<dbReference type="Proteomes" id="UP000824782">
    <property type="component" value="Unassembled WGS sequence"/>
</dbReference>
<gene>
    <name evidence="2" type="ORF">GDO81_008319</name>
</gene>
<reference evidence="2" key="1">
    <citation type="thesis" date="2020" institute="ProQuest LLC" country="789 East Eisenhower Parkway, Ann Arbor, MI, USA">
        <title>Comparative Genomics and Chromosome Evolution.</title>
        <authorList>
            <person name="Mudd A.B."/>
        </authorList>
    </citation>
    <scope>NUCLEOTIDE SEQUENCE</scope>
    <source>
        <strain evidence="2">237g6f4</strain>
        <tissue evidence="2">Blood</tissue>
    </source>
</reference>
<comment type="caution">
    <text evidence="2">The sequence shown here is derived from an EMBL/GenBank/DDBJ whole genome shotgun (WGS) entry which is preliminary data.</text>
</comment>
<evidence type="ECO:0000313" key="3">
    <source>
        <dbReference type="Proteomes" id="UP000824782"/>
    </source>
</evidence>
<feature type="signal peptide" evidence="1">
    <location>
        <begin position="1"/>
        <end position="31"/>
    </location>
</feature>
<dbReference type="EMBL" id="WNYA01000003">
    <property type="protein sequence ID" value="KAG8583209.1"/>
    <property type="molecule type" value="Genomic_DNA"/>
</dbReference>
<evidence type="ECO:0000256" key="1">
    <source>
        <dbReference type="SAM" id="SignalP"/>
    </source>
</evidence>
<sequence>MHRGVSSTQRPCSWLLVVMAAYFSMRGMSSADGGLNNTCITGMLMFTQSMHFT</sequence>
<evidence type="ECO:0000313" key="2">
    <source>
        <dbReference type="EMBL" id="KAG8583209.1"/>
    </source>
</evidence>
<dbReference type="AlphaFoldDB" id="A0AAV7CDU6"/>
<keyword evidence="1" id="KW-0732">Signal</keyword>
<proteinExistence type="predicted"/>
<organism evidence="2 3">
    <name type="scientific">Engystomops pustulosus</name>
    <name type="common">Tungara frog</name>
    <name type="synonym">Physalaemus pustulosus</name>
    <dbReference type="NCBI Taxonomy" id="76066"/>
    <lineage>
        <taxon>Eukaryota</taxon>
        <taxon>Metazoa</taxon>
        <taxon>Chordata</taxon>
        <taxon>Craniata</taxon>
        <taxon>Vertebrata</taxon>
        <taxon>Euteleostomi</taxon>
        <taxon>Amphibia</taxon>
        <taxon>Batrachia</taxon>
        <taxon>Anura</taxon>
        <taxon>Neobatrachia</taxon>
        <taxon>Hyloidea</taxon>
        <taxon>Leptodactylidae</taxon>
        <taxon>Leiuperinae</taxon>
        <taxon>Engystomops</taxon>
    </lineage>
</organism>
<feature type="chain" id="PRO_5043451147" evidence="1">
    <location>
        <begin position="32"/>
        <end position="53"/>
    </location>
</feature>
<name>A0AAV7CDU6_ENGPU</name>
<accession>A0AAV7CDU6</accession>
<protein>
    <submittedName>
        <fullName evidence="2">Uncharacterized protein</fullName>
    </submittedName>
</protein>
<keyword evidence="3" id="KW-1185">Reference proteome</keyword>